<comment type="caution">
    <text evidence="2">The sequence shown here is derived from an EMBL/GenBank/DDBJ whole genome shotgun (WGS) entry which is preliminary data.</text>
</comment>
<organism evidence="2 3">
    <name type="scientific">Dyadobacter linearis</name>
    <dbReference type="NCBI Taxonomy" id="2823330"/>
    <lineage>
        <taxon>Bacteria</taxon>
        <taxon>Pseudomonadati</taxon>
        <taxon>Bacteroidota</taxon>
        <taxon>Cytophagia</taxon>
        <taxon>Cytophagales</taxon>
        <taxon>Spirosomataceae</taxon>
        <taxon>Dyadobacter</taxon>
    </lineage>
</organism>
<evidence type="ECO:0000313" key="2">
    <source>
        <dbReference type="EMBL" id="CAG5072888.1"/>
    </source>
</evidence>
<dbReference type="RefSeq" id="WP_215235706.1">
    <property type="nucleotide sequence ID" value="NZ_CAJRAU010000007.1"/>
</dbReference>
<feature type="domain" description="N-acetylmuramoyl-L-alanine amidase" evidence="1">
    <location>
        <begin position="1"/>
        <end position="133"/>
    </location>
</feature>
<sequence length="159" mass="18185">MRKIKYLVVHCTASPQATSVDSIKRYWKNVMGWEDPGYHVIVKPDGEATVLAPIERVTNGVKGYNSKSIHISYIGGVDKNGKPIDNRTTEQKETLLHYLRKWKQMFPEAVILGHRDFSPDKNGNGRVDPWERIKECPCFDAKIEYASQGFNAITEYQNI</sequence>
<accession>A0ABM8UVR3</accession>
<dbReference type="InterPro" id="IPR036505">
    <property type="entry name" value="Amidase/PGRP_sf"/>
</dbReference>
<dbReference type="SMART" id="SM00644">
    <property type="entry name" value="Ami_2"/>
    <property type="match status" value="1"/>
</dbReference>
<evidence type="ECO:0000259" key="1">
    <source>
        <dbReference type="SMART" id="SM00644"/>
    </source>
</evidence>
<name>A0ABM8UVR3_9BACT</name>
<proteinExistence type="predicted"/>
<dbReference type="Pfam" id="PF01510">
    <property type="entry name" value="Amidase_2"/>
    <property type="match status" value="1"/>
</dbReference>
<protein>
    <recommendedName>
        <fullName evidence="1">N-acetylmuramoyl-L-alanine amidase domain-containing protein</fullName>
    </recommendedName>
</protein>
<keyword evidence="3" id="KW-1185">Reference proteome</keyword>
<dbReference type="Gene3D" id="3.40.80.10">
    <property type="entry name" value="Peptidoglycan recognition protein-like"/>
    <property type="match status" value="1"/>
</dbReference>
<dbReference type="EMBL" id="CAJRAU010000007">
    <property type="protein sequence ID" value="CAG5072888.1"/>
    <property type="molecule type" value="Genomic_DNA"/>
</dbReference>
<reference evidence="2 3" key="1">
    <citation type="submission" date="2021-04" db="EMBL/GenBank/DDBJ databases">
        <authorList>
            <person name="Rodrigo-Torres L."/>
            <person name="Arahal R. D."/>
            <person name="Lucena T."/>
        </authorList>
    </citation>
    <scope>NUCLEOTIDE SEQUENCE [LARGE SCALE GENOMIC DNA]</scope>
    <source>
        <strain evidence="2 3">CECT 9623</strain>
    </source>
</reference>
<dbReference type="SUPFAM" id="SSF55846">
    <property type="entry name" value="N-acetylmuramoyl-L-alanine amidase-like"/>
    <property type="match status" value="1"/>
</dbReference>
<dbReference type="CDD" id="cd06583">
    <property type="entry name" value="PGRP"/>
    <property type="match status" value="1"/>
</dbReference>
<dbReference type="InterPro" id="IPR002502">
    <property type="entry name" value="Amidase_domain"/>
</dbReference>
<evidence type="ECO:0000313" key="3">
    <source>
        <dbReference type="Proteomes" id="UP000679725"/>
    </source>
</evidence>
<dbReference type="Proteomes" id="UP000679725">
    <property type="component" value="Unassembled WGS sequence"/>
</dbReference>
<gene>
    <name evidence="2" type="ORF">DYBT9623_04427</name>
</gene>